<proteinExistence type="predicted"/>
<comment type="caution">
    <text evidence="2">The sequence shown here is derived from an EMBL/GenBank/DDBJ whole genome shotgun (WGS) entry which is preliminary data.</text>
</comment>
<dbReference type="Proteomes" id="UP001446871">
    <property type="component" value="Unassembled WGS sequence"/>
</dbReference>
<organism evidence="2 3">
    <name type="scientific">Apiospora saccharicola</name>
    <dbReference type="NCBI Taxonomy" id="335842"/>
    <lineage>
        <taxon>Eukaryota</taxon>
        <taxon>Fungi</taxon>
        <taxon>Dikarya</taxon>
        <taxon>Ascomycota</taxon>
        <taxon>Pezizomycotina</taxon>
        <taxon>Sordariomycetes</taxon>
        <taxon>Xylariomycetidae</taxon>
        <taxon>Amphisphaeriales</taxon>
        <taxon>Apiosporaceae</taxon>
        <taxon>Apiospora</taxon>
    </lineage>
</organism>
<evidence type="ECO:0000313" key="2">
    <source>
        <dbReference type="EMBL" id="KAK8047961.1"/>
    </source>
</evidence>
<reference evidence="2 3" key="1">
    <citation type="submission" date="2023-01" db="EMBL/GenBank/DDBJ databases">
        <title>Analysis of 21 Apiospora genomes using comparative genomics revels a genus with tremendous synthesis potential of carbohydrate active enzymes and secondary metabolites.</title>
        <authorList>
            <person name="Sorensen T."/>
        </authorList>
    </citation>
    <scope>NUCLEOTIDE SEQUENCE [LARGE SCALE GENOMIC DNA]</scope>
    <source>
        <strain evidence="2 3">CBS 83171</strain>
    </source>
</reference>
<dbReference type="InterPro" id="IPR033964">
    <property type="entry name" value="ABBA"/>
</dbReference>
<sequence>MPPPSDSDMLRAKQYWTEHCTLTIGRLMKSTGSYSKEDVQAQLRFLGEHVAPHLGPVPSQAAVYGHGPSLLTQTGSPLMPNLNISRAKAKVRYTVEILGSPGESENDPLAIGAARRILPTLTAEAGLSTAWMDPLLEALSLTKEECATVSERLPEWLASICNDPPAITRLPFCFVAFDLEGPAREMKAYFNLKPKQLATGIPMSRTAFDVIRKLEQLNNPAGLEALEALETFLDQRKGLITVELLGMDCVPPRDLAQARIKLYVNAASNAFHTVRDVVTLGGRRADQATAEYLATLRQVWHLLINEPRGLPVDDEGWEKPLKDPRLMSQRLYFSFELRSGMALPEVKTYLPTWNYAQTDEQIVRNYDEVFRLCGSEWGEGGRYRTAFESTFGSADHDRPVLCHTDASFFYTKEKGIYQTLYYSPSLSLEPEH</sequence>
<evidence type="ECO:0000313" key="3">
    <source>
        <dbReference type="Proteomes" id="UP001446871"/>
    </source>
</evidence>
<dbReference type="InterPro" id="IPR017795">
    <property type="entry name" value="ABBA_NscD-like"/>
</dbReference>
<name>A0ABR1TQ29_9PEZI</name>
<protein>
    <submittedName>
        <fullName evidence="2">Indole diterpene prenyltransferase ltmF</fullName>
    </submittedName>
</protein>
<gene>
    <name evidence="2" type="ORF">PG996_016025</name>
</gene>
<keyword evidence="3" id="KW-1185">Reference proteome</keyword>
<dbReference type="SFLD" id="SFLDS00036">
    <property type="entry name" value="Aromatic_Prenyltransferase"/>
    <property type="match status" value="1"/>
</dbReference>
<dbReference type="PANTHER" id="PTHR40627">
    <property type="entry name" value="INDOLE PRENYLTRANSFERASE TDIB-RELATED"/>
    <property type="match status" value="1"/>
</dbReference>
<dbReference type="NCBIfam" id="TIGR03429">
    <property type="entry name" value="arom_pren_DMATS"/>
    <property type="match status" value="1"/>
</dbReference>
<dbReference type="PANTHER" id="PTHR40627:SF5">
    <property type="entry name" value="INDOLE PRENYLTRANSFERASE TDIB"/>
    <property type="match status" value="1"/>
</dbReference>
<dbReference type="EMBL" id="JAQQWM010000009">
    <property type="protein sequence ID" value="KAK8047961.1"/>
    <property type="molecule type" value="Genomic_DNA"/>
</dbReference>
<dbReference type="CDD" id="cd13929">
    <property type="entry name" value="PT-DMATS_CymD"/>
    <property type="match status" value="1"/>
</dbReference>
<keyword evidence="1" id="KW-0808">Transferase</keyword>
<evidence type="ECO:0000256" key="1">
    <source>
        <dbReference type="ARBA" id="ARBA00022679"/>
    </source>
</evidence>
<accession>A0ABR1TQ29</accession>
<dbReference type="Pfam" id="PF11991">
    <property type="entry name" value="Trp_DMAT"/>
    <property type="match status" value="1"/>
</dbReference>